<feature type="region of interest" description="Disordered" evidence="1">
    <location>
        <begin position="81"/>
        <end position="109"/>
    </location>
</feature>
<evidence type="ECO:0000313" key="3">
    <source>
        <dbReference type="Proteomes" id="UP001220256"/>
    </source>
</evidence>
<organism evidence="2 3">
    <name type="scientific">Penicillium chrysogenum</name>
    <name type="common">Penicillium notatum</name>
    <dbReference type="NCBI Taxonomy" id="5076"/>
    <lineage>
        <taxon>Eukaryota</taxon>
        <taxon>Fungi</taxon>
        <taxon>Dikarya</taxon>
        <taxon>Ascomycota</taxon>
        <taxon>Pezizomycotina</taxon>
        <taxon>Eurotiomycetes</taxon>
        <taxon>Eurotiomycetidae</taxon>
        <taxon>Eurotiales</taxon>
        <taxon>Aspergillaceae</taxon>
        <taxon>Penicillium</taxon>
        <taxon>Penicillium chrysogenum species complex</taxon>
    </lineage>
</organism>
<dbReference type="Gene3D" id="3.30.420.10">
    <property type="entry name" value="Ribonuclease H-like superfamily/Ribonuclease H"/>
    <property type="match status" value="1"/>
</dbReference>
<evidence type="ECO:0000256" key="1">
    <source>
        <dbReference type="SAM" id="MobiDB-lite"/>
    </source>
</evidence>
<keyword evidence="3" id="KW-1185">Reference proteome</keyword>
<feature type="compositionally biased region" description="Basic and acidic residues" evidence="1">
    <location>
        <begin position="82"/>
        <end position="94"/>
    </location>
</feature>
<keyword evidence="2" id="KW-0378">Hydrolase</keyword>
<dbReference type="InterPro" id="IPR036397">
    <property type="entry name" value="RNaseH_sf"/>
</dbReference>
<dbReference type="Proteomes" id="UP001220256">
    <property type="component" value="Unassembled WGS sequence"/>
</dbReference>
<evidence type="ECO:0000313" key="2">
    <source>
        <dbReference type="EMBL" id="KAJ5283160.1"/>
    </source>
</evidence>
<keyword evidence="2" id="KW-0269">Exonuclease</keyword>
<sequence length="109" mass="12622">MDSKTIIVGHTLHNDLNTLGIIHRTVIDTSILTADGVYRPLGRPFRQTWKLKTLADDRPSWSEDPGRKTWPQNPLELEAWAEEARSEEPVKCEPETNEPESLEEWFARR</sequence>
<comment type="caution">
    <text evidence="2">The sequence shown here is derived from an EMBL/GenBank/DDBJ whole genome shotgun (WGS) entry which is preliminary data.</text>
</comment>
<gene>
    <name evidence="2" type="ORF">N7505_001140</name>
</gene>
<dbReference type="EMBL" id="JAPVEB010000001">
    <property type="protein sequence ID" value="KAJ5283160.1"/>
    <property type="molecule type" value="Genomic_DNA"/>
</dbReference>
<reference evidence="2 3" key="1">
    <citation type="journal article" date="2023" name="IMA Fungus">
        <title>Comparative genomic study of the Penicillium genus elucidates a diverse pangenome and 15 lateral gene transfer events.</title>
        <authorList>
            <person name="Petersen C."/>
            <person name="Sorensen T."/>
            <person name="Nielsen M.R."/>
            <person name="Sondergaard T.E."/>
            <person name="Sorensen J.L."/>
            <person name="Fitzpatrick D.A."/>
            <person name="Frisvad J.C."/>
            <person name="Nielsen K.L."/>
        </authorList>
    </citation>
    <scope>NUCLEOTIDE SEQUENCE [LARGE SCALE GENOMIC DNA]</scope>
    <source>
        <strain evidence="2 3">IBT 3361</strain>
    </source>
</reference>
<proteinExistence type="predicted"/>
<dbReference type="GO" id="GO:0004527">
    <property type="term" value="F:exonuclease activity"/>
    <property type="evidence" value="ECO:0007669"/>
    <property type="project" value="UniProtKB-KW"/>
</dbReference>
<name>A0ABQ8WX10_PENCH</name>
<protein>
    <submittedName>
        <fullName evidence="2">RNA exonuclease</fullName>
    </submittedName>
</protein>
<keyword evidence="2" id="KW-0540">Nuclease</keyword>
<accession>A0ABQ8WX10</accession>